<dbReference type="InterPro" id="IPR008630">
    <property type="entry name" value="Glyco_trans_34"/>
</dbReference>
<evidence type="ECO:0000256" key="4">
    <source>
        <dbReference type="SAM" id="SignalP"/>
    </source>
</evidence>
<keyword evidence="3" id="KW-0808">Transferase</keyword>
<dbReference type="PANTHER" id="PTHR31306:SF5">
    <property type="entry name" value="ALPHA-1,6-MANNOSYLTRANSFERASE MNN10-RELATED"/>
    <property type="match status" value="1"/>
</dbReference>
<name>A0A6A6JNR0_WESOR</name>
<evidence type="ECO:0000256" key="1">
    <source>
        <dbReference type="ARBA" id="ARBA00005664"/>
    </source>
</evidence>
<dbReference type="GO" id="GO:0006487">
    <property type="term" value="P:protein N-linked glycosylation"/>
    <property type="evidence" value="ECO:0007669"/>
    <property type="project" value="TreeGrafter"/>
</dbReference>
<feature type="chain" id="PRO_5025337853" description="Galactosyl transferase GMA12/MNN10 family protein" evidence="4">
    <location>
        <begin position="30"/>
        <end position="303"/>
    </location>
</feature>
<dbReference type="GO" id="GO:0016757">
    <property type="term" value="F:glycosyltransferase activity"/>
    <property type="evidence" value="ECO:0007669"/>
    <property type="project" value="UniProtKB-KW"/>
</dbReference>
<feature type="signal peptide" evidence="4">
    <location>
        <begin position="1"/>
        <end position="29"/>
    </location>
</feature>
<gene>
    <name evidence="5" type="ORF">EI97DRAFT_449623</name>
</gene>
<dbReference type="Gene3D" id="3.90.550.10">
    <property type="entry name" value="Spore Coat Polysaccharide Biosynthesis Protein SpsA, Chain A"/>
    <property type="match status" value="1"/>
</dbReference>
<evidence type="ECO:0000256" key="2">
    <source>
        <dbReference type="ARBA" id="ARBA00022676"/>
    </source>
</evidence>
<keyword evidence="4" id="KW-0732">Signal</keyword>
<dbReference type="GeneID" id="54553405"/>
<keyword evidence="6" id="KW-1185">Reference proteome</keyword>
<dbReference type="Pfam" id="PF05637">
    <property type="entry name" value="Glyco_transf_34"/>
    <property type="match status" value="1"/>
</dbReference>
<comment type="similarity">
    <text evidence="1">Belongs to the glycosyltransferase 34 family.</text>
</comment>
<accession>A0A6A6JNR0</accession>
<evidence type="ECO:0000256" key="3">
    <source>
        <dbReference type="ARBA" id="ARBA00022679"/>
    </source>
</evidence>
<dbReference type="RefSeq" id="XP_033655067.1">
    <property type="nucleotide sequence ID" value="XM_033800230.1"/>
</dbReference>
<proteinExistence type="inferred from homology"/>
<reference evidence="5" key="1">
    <citation type="journal article" date="2020" name="Stud. Mycol.">
        <title>101 Dothideomycetes genomes: a test case for predicting lifestyles and emergence of pathogens.</title>
        <authorList>
            <person name="Haridas S."/>
            <person name="Albert R."/>
            <person name="Binder M."/>
            <person name="Bloem J."/>
            <person name="Labutti K."/>
            <person name="Salamov A."/>
            <person name="Andreopoulos B."/>
            <person name="Baker S."/>
            <person name="Barry K."/>
            <person name="Bills G."/>
            <person name="Bluhm B."/>
            <person name="Cannon C."/>
            <person name="Castanera R."/>
            <person name="Culley D."/>
            <person name="Daum C."/>
            <person name="Ezra D."/>
            <person name="Gonzalez J."/>
            <person name="Henrissat B."/>
            <person name="Kuo A."/>
            <person name="Liang C."/>
            <person name="Lipzen A."/>
            <person name="Lutzoni F."/>
            <person name="Magnuson J."/>
            <person name="Mondo S."/>
            <person name="Nolan M."/>
            <person name="Ohm R."/>
            <person name="Pangilinan J."/>
            <person name="Park H.-J."/>
            <person name="Ramirez L."/>
            <person name="Alfaro M."/>
            <person name="Sun H."/>
            <person name="Tritt A."/>
            <person name="Yoshinaga Y."/>
            <person name="Zwiers L.-H."/>
            <person name="Turgeon B."/>
            <person name="Goodwin S."/>
            <person name="Spatafora J."/>
            <person name="Crous P."/>
            <person name="Grigoriev I."/>
        </authorList>
    </citation>
    <scope>NUCLEOTIDE SEQUENCE</scope>
    <source>
        <strain evidence="5">CBS 379.55</strain>
    </source>
</reference>
<dbReference type="InterPro" id="IPR029044">
    <property type="entry name" value="Nucleotide-diphossugar_trans"/>
</dbReference>
<evidence type="ECO:0000313" key="6">
    <source>
        <dbReference type="Proteomes" id="UP000800097"/>
    </source>
</evidence>
<protein>
    <recommendedName>
        <fullName evidence="7">Galactosyl transferase GMA12/MNN10 family protein</fullName>
    </recommendedName>
</protein>
<evidence type="ECO:0008006" key="7">
    <source>
        <dbReference type="Google" id="ProtNLM"/>
    </source>
</evidence>
<dbReference type="OrthoDB" id="205108at2759"/>
<dbReference type="GO" id="GO:0000139">
    <property type="term" value="C:Golgi membrane"/>
    <property type="evidence" value="ECO:0007669"/>
    <property type="project" value="TreeGrafter"/>
</dbReference>
<sequence>MISRLLRASPTALLLVLFCMLFGWQLILGGDREHALLQNSLIVSPEEAAAATSPSVQVPRRLRIAVITAVTEERSYIHLSLKNKDHYCRRHNYTFIVDFEQHSPYGVWWWKYNMVQRLAKTGEYDWIWWVDIDTLFTNTDIKVHEIIEDNLKRAPNPDDIDLLVTHDCNGLNTGSFLVRGHKRSLDLFQAIDEVRASVAEKEHDNILEQDAMGRLLKSNPEAAAKSLRLPSYLMNAYPPEIRCYEDKTVTDISAEWKPGYFYIHFAGAGIVVGGHDAVGRLMRKYEQYVIWGDWRTFYENYER</sequence>
<organism evidence="5 6">
    <name type="scientific">Westerdykella ornata</name>
    <dbReference type="NCBI Taxonomy" id="318751"/>
    <lineage>
        <taxon>Eukaryota</taxon>
        <taxon>Fungi</taxon>
        <taxon>Dikarya</taxon>
        <taxon>Ascomycota</taxon>
        <taxon>Pezizomycotina</taxon>
        <taxon>Dothideomycetes</taxon>
        <taxon>Pleosporomycetidae</taxon>
        <taxon>Pleosporales</taxon>
        <taxon>Sporormiaceae</taxon>
        <taxon>Westerdykella</taxon>
    </lineage>
</organism>
<dbReference type="EMBL" id="ML986490">
    <property type="protein sequence ID" value="KAF2277528.1"/>
    <property type="molecule type" value="Genomic_DNA"/>
</dbReference>
<dbReference type="PANTHER" id="PTHR31306">
    <property type="entry name" value="ALPHA-1,6-MANNOSYLTRANSFERASE MNN11-RELATED"/>
    <property type="match status" value="1"/>
</dbReference>
<keyword evidence="2" id="KW-0328">Glycosyltransferase</keyword>
<dbReference type="AlphaFoldDB" id="A0A6A6JNR0"/>
<dbReference type="Proteomes" id="UP000800097">
    <property type="component" value="Unassembled WGS sequence"/>
</dbReference>
<evidence type="ECO:0000313" key="5">
    <source>
        <dbReference type="EMBL" id="KAF2277528.1"/>
    </source>
</evidence>